<gene>
    <name evidence="3" type="ORF">K435DRAFT_843140</name>
</gene>
<dbReference type="Proteomes" id="UP000297245">
    <property type="component" value="Unassembled WGS sequence"/>
</dbReference>
<feature type="compositionally biased region" description="Basic and acidic residues" evidence="1">
    <location>
        <begin position="1006"/>
        <end position="1018"/>
    </location>
</feature>
<dbReference type="OrthoDB" id="2576334at2759"/>
<protein>
    <submittedName>
        <fullName evidence="3">Uncharacterized protein</fullName>
    </submittedName>
</protein>
<accession>A0A4S8LAB9</accession>
<feature type="region of interest" description="Disordered" evidence="1">
    <location>
        <begin position="332"/>
        <end position="391"/>
    </location>
</feature>
<keyword evidence="2" id="KW-0812">Transmembrane</keyword>
<evidence type="ECO:0000256" key="2">
    <source>
        <dbReference type="SAM" id="Phobius"/>
    </source>
</evidence>
<keyword evidence="2" id="KW-0472">Membrane</keyword>
<feature type="region of interest" description="Disordered" evidence="1">
    <location>
        <begin position="770"/>
        <end position="1101"/>
    </location>
</feature>
<feature type="compositionally biased region" description="Polar residues" evidence="1">
    <location>
        <begin position="522"/>
        <end position="541"/>
    </location>
</feature>
<feature type="compositionally biased region" description="Polar residues" evidence="1">
    <location>
        <begin position="970"/>
        <end position="979"/>
    </location>
</feature>
<evidence type="ECO:0000313" key="4">
    <source>
        <dbReference type="Proteomes" id="UP000297245"/>
    </source>
</evidence>
<feature type="compositionally biased region" description="Acidic residues" evidence="1">
    <location>
        <begin position="569"/>
        <end position="579"/>
    </location>
</feature>
<feature type="transmembrane region" description="Helical" evidence="2">
    <location>
        <begin position="300"/>
        <end position="324"/>
    </location>
</feature>
<feature type="region of interest" description="Disordered" evidence="1">
    <location>
        <begin position="270"/>
        <end position="290"/>
    </location>
</feature>
<feature type="compositionally biased region" description="Low complexity" evidence="1">
    <location>
        <begin position="272"/>
        <end position="281"/>
    </location>
</feature>
<feature type="compositionally biased region" description="Low complexity" evidence="1">
    <location>
        <begin position="848"/>
        <end position="866"/>
    </location>
</feature>
<feature type="compositionally biased region" description="Polar residues" evidence="1">
    <location>
        <begin position="1071"/>
        <end position="1080"/>
    </location>
</feature>
<feature type="region of interest" description="Disordered" evidence="1">
    <location>
        <begin position="522"/>
        <end position="596"/>
    </location>
</feature>
<evidence type="ECO:0000256" key="1">
    <source>
        <dbReference type="SAM" id="MobiDB-lite"/>
    </source>
</evidence>
<evidence type="ECO:0000313" key="3">
    <source>
        <dbReference type="EMBL" id="THU85689.1"/>
    </source>
</evidence>
<keyword evidence="4" id="KW-1185">Reference proteome</keyword>
<dbReference type="AlphaFoldDB" id="A0A4S8LAB9"/>
<keyword evidence="2" id="KW-1133">Transmembrane helix</keyword>
<feature type="region of interest" description="Disordered" evidence="1">
    <location>
        <begin position="695"/>
        <end position="737"/>
    </location>
</feature>
<feature type="compositionally biased region" description="Low complexity" evidence="1">
    <location>
        <begin position="491"/>
        <end position="500"/>
    </location>
</feature>
<feature type="compositionally biased region" description="Polar residues" evidence="1">
    <location>
        <begin position="916"/>
        <end position="935"/>
    </location>
</feature>
<dbReference type="Gene3D" id="2.60.120.260">
    <property type="entry name" value="Galactose-binding domain-like"/>
    <property type="match status" value="2"/>
</dbReference>
<sequence>MADLVQFDVDDLSPTVLYSPIRDTLSTPNYSAGWNPLFNKTSLAGAPLDTGNSTSTAHVTSLDGASLQIQWKGTAIRLAGSTISGASVNIQLDGEPDSSNTSNDSQTLYATNGLTDTNHTVTLTTNISEPQNNQSFVKFEKATIQATSSLPLSNQIFDDRSIELSGFWAPDSTNSSRVSSTLGDAANVTFLGASFIIRGVVSPGGANYSVTLDNDTTPTLSSRATLTKNDSVLFYASGLDPSAVHSLQILNQGGGNLTLPFGGFTVFASGDPNPTSSSTSPTPSPAQALADNSGLPNGTVAALVLAGILAFLLLTGLLFYFFVYRPRRRRRQLRRHRTPRTSPVENGVVLNIGPGGHSPLSQSDKSPKTVKSKKSTGSGFRAWKEQARGANPKDLGTLGLFFRHSDSVKAKPGPSTVHDEWDYDDPSAKSFGFSLPTTVEQPPPLPQSQRSGLGLALGKGKGKGKKTSLWSLRSKKSSKSSSPSYNVDLPSLSKSKQSSSDNTNGRARYSYFSSEFTDITYMSTPTDHSHQLSFNDPPHQTHTSKRPSPSPNPHDRTDSQGLLLINQDTLEDDDEDGDSMESGPAPTFTIPSSHASEARPEVFVKEVSSSSYSESLNRRPEVYVKEVSSSSYSESFNRRPSVANSVPALSMRSNLTPSEDIVTRDVDRGSVRTYDDTLSVLGAATARAALRGLSPRTSEVPSLFRASPVESRPGAVLSQSPPSHPRHSLALSGESYHPRERLISDETVRPDASGRFLDVRTSSPFQIDFAGQRKDSRDRKKTARLSEGSRVRFDDQTAPPSVNEDKGKGKSTEGQLKLAAPPKGVFRLTPQMPLGGPSSPDATSSMQDMSFLDFSGSSSNSMISQSVDASGSSRRLSAFSGFKPGPRSRWSSTTGPSIAPGQHSSSSESHEGQPSERQPSEQSELQTSSGQSPPSSHFPYPVSLPASPHHPEGYKPSPPTLIAPELPVDNATSRSSSNGVHLHPSGLSTNPVSPAESVPMSISDLHFQHSDSDEHVTEFTEPPGTSSQLPPHPPLPSSLPSTPTRPQTDTGHQGTDVVITPPSRVMYGPRSPNTPSTARDSSVPAPYRNVAGPSGPRQPSR</sequence>
<dbReference type="EMBL" id="ML179534">
    <property type="protein sequence ID" value="THU85689.1"/>
    <property type="molecule type" value="Genomic_DNA"/>
</dbReference>
<feature type="region of interest" description="Disordered" evidence="1">
    <location>
        <begin position="432"/>
        <end position="507"/>
    </location>
</feature>
<name>A0A4S8LAB9_DENBC</name>
<reference evidence="3 4" key="1">
    <citation type="journal article" date="2019" name="Nat. Ecol. Evol.">
        <title>Megaphylogeny resolves global patterns of mushroom evolution.</title>
        <authorList>
            <person name="Varga T."/>
            <person name="Krizsan K."/>
            <person name="Foldi C."/>
            <person name="Dima B."/>
            <person name="Sanchez-Garcia M."/>
            <person name="Sanchez-Ramirez S."/>
            <person name="Szollosi G.J."/>
            <person name="Szarkandi J.G."/>
            <person name="Papp V."/>
            <person name="Albert L."/>
            <person name="Andreopoulos W."/>
            <person name="Angelini C."/>
            <person name="Antonin V."/>
            <person name="Barry K.W."/>
            <person name="Bougher N.L."/>
            <person name="Buchanan P."/>
            <person name="Buyck B."/>
            <person name="Bense V."/>
            <person name="Catcheside P."/>
            <person name="Chovatia M."/>
            <person name="Cooper J."/>
            <person name="Damon W."/>
            <person name="Desjardin D."/>
            <person name="Finy P."/>
            <person name="Geml J."/>
            <person name="Haridas S."/>
            <person name="Hughes K."/>
            <person name="Justo A."/>
            <person name="Karasinski D."/>
            <person name="Kautmanova I."/>
            <person name="Kiss B."/>
            <person name="Kocsube S."/>
            <person name="Kotiranta H."/>
            <person name="LaButti K.M."/>
            <person name="Lechner B.E."/>
            <person name="Liimatainen K."/>
            <person name="Lipzen A."/>
            <person name="Lukacs Z."/>
            <person name="Mihaltcheva S."/>
            <person name="Morgado L.N."/>
            <person name="Niskanen T."/>
            <person name="Noordeloos M.E."/>
            <person name="Ohm R.A."/>
            <person name="Ortiz-Santana B."/>
            <person name="Ovrebo C."/>
            <person name="Racz N."/>
            <person name="Riley R."/>
            <person name="Savchenko A."/>
            <person name="Shiryaev A."/>
            <person name="Soop K."/>
            <person name="Spirin V."/>
            <person name="Szebenyi C."/>
            <person name="Tomsovsky M."/>
            <person name="Tulloss R.E."/>
            <person name="Uehling J."/>
            <person name="Grigoriev I.V."/>
            <person name="Vagvolgyi C."/>
            <person name="Papp T."/>
            <person name="Martin F.M."/>
            <person name="Miettinen O."/>
            <person name="Hibbett D.S."/>
            <person name="Nagy L.G."/>
        </authorList>
    </citation>
    <scope>NUCLEOTIDE SEQUENCE [LARGE SCALE GENOMIC DNA]</scope>
    <source>
        <strain evidence="3 4">CBS 962.96</strain>
    </source>
</reference>
<proteinExistence type="predicted"/>
<organism evidence="3 4">
    <name type="scientific">Dendrothele bispora (strain CBS 962.96)</name>
    <dbReference type="NCBI Taxonomy" id="1314807"/>
    <lineage>
        <taxon>Eukaryota</taxon>
        <taxon>Fungi</taxon>
        <taxon>Dikarya</taxon>
        <taxon>Basidiomycota</taxon>
        <taxon>Agaricomycotina</taxon>
        <taxon>Agaricomycetes</taxon>
        <taxon>Agaricomycetidae</taxon>
        <taxon>Agaricales</taxon>
        <taxon>Agaricales incertae sedis</taxon>
        <taxon>Dendrothele</taxon>
    </lineage>
</organism>